<dbReference type="EMBL" id="LAZR01044979">
    <property type="protein sequence ID" value="KKL01084.1"/>
    <property type="molecule type" value="Genomic_DNA"/>
</dbReference>
<evidence type="ECO:0008006" key="2">
    <source>
        <dbReference type="Google" id="ProtNLM"/>
    </source>
</evidence>
<proteinExistence type="predicted"/>
<sequence>MGSSHDLPSHNNCCSQETGKREQLVMSRLTAHNANLRCLMWQRRLSLVDWRIKVIVARLAQLGEGTLGDCDITRVKRQAQIRLLDLRDVGGQQFHFDGESWDWELTLVHELLHLHISDCFHRGWPGAKSEAGMAAERMIDALARALLAGYRK</sequence>
<evidence type="ECO:0000313" key="1">
    <source>
        <dbReference type="EMBL" id="KKL01084.1"/>
    </source>
</evidence>
<comment type="caution">
    <text evidence="1">The sequence shown here is derived from an EMBL/GenBank/DDBJ whole genome shotgun (WGS) entry which is preliminary data.</text>
</comment>
<gene>
    <name evidence="1" type="ORF">LCGC14_2627410</name>
</gene>
<protein>
    <recommendedName>
        <fullName evidence="2">WLM domain-containing protein</fullName>
    </recommendedName>
</protein>
<accession>A0A0F9A171</accession>
<reference evidence="1" key="1">
    <citation type="journal article" date="2015" name="Nature">
        <title>Complex archaea that bridge the gap between prokaryotes and eukaryotes.</title>
        <authorList>
            <person name="Spang A."/>
            <person name="Saw J.H."/>
            <person name="Jorgensen S.L."/>
            <person name="Zaremba-Niedzwiedzka K."/>
            <person name="Martijn J."/>
            <person name="Lind A.E."/>
            <person name="van Eijk R."/>
            <person name="Schleper C."/>
            <person name="Guy L."/>
            <person name="Ettema T.J."/>
        </authorList>
    </citation>
    <scope>NUCLEOTIDE SEQUENCE</scope>
</reference>
<name>A0A0F9A171_9ZZZZ</name>
<dbReference type="AlphaFoldDB" id="A0A0F9A171"/>
<organism evidence="1">
    <name type="scientific">marine sediment metagenome</name>
    <dbReference type="NCBI Taxonomy" id="412755"/>
    <lineage>
        <taxon>unclassified sequences</taxon>
        <taxon>metagenomes</taxon>
        <taxon>ecological metagenomes</taxon>
    </lineage>
</organism>